<keyword evidence="4" id="KW-1003">Cell membrane</keyword>
<feature type="transmembrane region" description="Helical" evidence="8">
    <location>
        <begin position="224"/>
        <end position="247"/>
    </location>
</feature>
<feature type="transmembrane region" description="Helical" evidence="8">
    <location>
        <begin position="123"/>
        <end position="143"/>
    </location>
</feature>
<dbReference type="InterPro" id="IPR038770">
    <property type="entry name" value="Na+/solute_symporter_sf"/>
</dbReference>
<evidence type="ECO:0000256" key="7">
    <source>
        <dbReference type="ARBA" id="ARBA00023136"/>
    </source>
</evidence>
<sequence length="307" mass="32491">MTGVLVGFSIIGFVIAVGWLLGRLGIVEQESRFVLNKVAFFAAGPALLFTVLSQADVSVLFSEFLLVTLCAFVVVALLYAVLARALLTRDTGRVLVGAFTSGYSNANNIGLPVAVYVIGDAQFAGPVLLLQLLVLSPLMLAALDLASAQRFSVRRVLTQPFRNPIVVAAAVGALVSVLGIRVPAPVLAPMEILGGAAVPLMLLAFGVSLGGERPLRPGSGRREIVLAVVLKVVVMPVVAYLLARFVFALPDDLVYAVVILAALPSAQNMYQYALRYRTGEVVARDAVLITTVLALPVMLLVAWLLRG</sequence>
<feature type="transmembrane region" description="Helical" evidence="8">
    <location>
        <begin position="164"/>
        <end position="186"/>
    </location>
</feature>
<organism evidence="9 10">
    <name type="scientific">Desertihabitans brevis</name>
    <dbReference type="NCBI Taxonomy" id="2268447"/>
    <lineage>
        <taxon>Bacteria</taxon>
        <taxon>Bacillati</taxon>
        <taxon>Actinomycetota</taxon>
        <taxon>Actinomycetes</taxon>
        <taxon>Propionibacteriales</taxon>
        <taxon>Propionibacteriaceae</taxon>
        <taxon>Desertihabitans</taxon>
    </lineage>
</organism>
<feature type="transmembrane region" description="Helical" evidence="8">
    <location>
        <begin position="64"/>
        <end position="82"/>
    </location>
</feature>
<evidence type="ECO:0000256" key="4">
    <source>
        <dbReference type="ARBA" id="ARBA00022475"/>
    </source>
</evidence>
<dbReference type="GO" id="GO:0055085">
    <property type="term" value="P:transmembrane transport"/>
    <property type="evidence" value="ECO:0007669"/>
    <property type="project" value="InterPro"/>
</dbReference>
<keyword evidence="5 8" id="KW-0812">Transmembrane</keyword>
<feature type="transmembrane region" description="Helical" evidence="8">
    <location>
        <begin position="6"/>
        <end position="26"/>
    </location>
</feature>
<evidence type="ECO:0000313" key="9">
    <source>
        <dbReference type="EMBL" id="RCK68009.1"/>
    </source>
</evidence>
<feature type="transmembrane region" description="Helical" evidence="8">
    <location>
        <begin position="192"/>
        <end position="212"/>
    </location>
</feature>
<comment type="caution">
    <text evidence="9">The sequence shown here is derived from an EMBL/GenBank/DDBJ whole genome shotgun (WGS) entry which is preliminary data.</text>
</comment>
<dbReference type="Gene3D" id="1.20.1530.20">
    <property type="match status" value="1"/>
</dbReference>
<evidence type="ECO:0000256" key="3">
    <source>
        <dbReference type="ARBA" id="ARBA00022448"/>
    </source>
</evidence>
<gene>
    <name evidence="9" type="ORF">DT076_18310</name>
</gene>
<protein>
    <submittedName>
        <fullName evidence="9">AEC family transporter</fullName>
    </submittedName>
</protein>
<feature type="transmembrane region" description="Helical" evidence="8">
    <location>
        <begin position="253"/>
        <end position="274"/>
    </location>
</feature>
<dbReference type="AlphaFoldDB" id="A0A367YR36"/>
<evidence type="ECO:0000256" key="8">
    <source>
        <dbReference type="SAM" id="Phobius"/>
    </source>
</evidence>
<reference evidence="9 10" key="1">
    <citation type="submission" date="2018-07" db="EMBL/GenBank/DDBJ databases">
        <title>Desertimonas flava gen. nov. sp. nov.</title>
        <authorList>
            <person name="Liu S."/>
        </authorList>
    </citation>
    <scope>NUCLEOTIDE SEQUENCE [LARGE SCALE GENOMIC DNA]</scope>
    <source>
        <strain evidence="9 10">16Sb5-5</strain>
    </source>
</reference>
<feature type="transmembrane region" description="Helical" evidence="8">
    <location>
        <begin position="286"/>
        <end position="305"/>
    </location>
</feature>
<dbReference type="Pfam" id="PF03547">
    <property type="entry name" value="Mem_trans"/>
    <property type="match status" value="2"/>
</dbReference>
<keyword evidence="7 8" id="KW-0472">Membrane</keyword>
<evidence type="ECO:0000256" key="6">
    <source>
        <dbReference type="ARBA" id="ARBA00022989"/>
    </source>
</evidence>
<proteinExistence type="inferred from homology"/>
<dbReference type="Proteomes" id="UP000252770">
    <property type="component" value="Unassembled WGS sequence"/>
</dbReference>
<keyword evidence="10" id="KW-1185">Reference proteome</keyword>
<dbReference type="RefSeq" id="WP_114128149.1">
    <property type="nucleotide sequence ID" value="NZ_QOUI01000015.1"/>
</dbReference>
<accession>A0A367YR36</accession>
<keyword evidence="3" id="KW-0813">Transport</keyword>
<comment type="subcellular location">
    <subcellularLocation>
        <location evidence="1">Cell membrane</location>
        <topology evidence="1">Multi-pass membrane protein</topology>
    </subcellularLocation>
</comment>
<evidence type="ECO:0000256" key="1">
    <source>
        <dbReference type="ARBA" id="ARBA00004651"/>
    </source>
</evidence>
<name>A0A367YR36_9ACTN</name>
<dbReference type="EMBL" id="QOUI01000015">
    <property type="protein sequence ID" value="RCK68009.1"/>
    <property type="molecule type" value="Genomic_DNA"/>
</dbReference>
<evidence type="ECO:0000256" key="5">
    <source>
        <dbReference type="ARBA" id="ARBA00022692"/>
    </source>
</evidence>
<evidence type="ECO:0000256" key="2">
    <source>
        <dbReference type="ARBA" id="ARBA00010145"/>
    </source>
</evidence>
<dbReference type="GO" id="GO:0005886">
    <property type="term" value="C:plasma membrane"/>
    <property type="evidence" value="ECO:0007669"/>
    <property type="project" value="UniProtKB-SubCell"/>
</dbReference>
<keyword evidence="6 8" id="KW-1133">Transmembrane helix</keyword>
<evidence type="ECO:0000313" key="10">
    <source>
        <dbReference type="Proteomes" id="UP000252770"/>
    </source>
</evidence>
<dbReference type="InterPro" id="IPR004776">
    <property type="entry name" value="Mem_transp_PIN-like"/>
</dbReference>
<feature type="transmembrane region" description="Helical" evidence="8">
    <location>
        <begin position="33"/>
        <end position="52"/>
    </location>
</feature>
<feature type="transmembrane region" description="Helical" evidence="8">
    <location>
        <begin position="94"/>
        <end position="117"/>
    </location>
</feature>
<comment type="similarity">
    <text evidence="2">Belongs to the auxin efflux carrier (TC 2.A.69) family.</text>
</comment>
<dbReference type="PANTHER" id="PTHR36838">
    <property type="entry name" value="AUXIN EFFLUX CARRIER FAMILY PROTEIN"/>
    <property type="match status" value="1"/>
</dbReference>
<dbReference type="PANTHER" id="PTHR36838:SF3">
    <property type="entry name" value="TRANSPORTER AUXIN EFFLUX CARRIER EC FAMILY"/>
    <property type="match status" value="1"/>
</dbReference>